<feature type="signal peptide" evidence="4">
    <location>
        <begin position="1"/>
        <end position="23"/>
    </location>
</feature>
<feature type="region of interest" description="Disordered" evidence="2">
    <location>
        <begin position="176"/>
        <end position="247"/>
    </location>
</feature>
<feature type="transmembrane region" description="Helical" evidence="3">
    <location>
        <begin position="265"/>
        <end position="287"/>
    </location>
</feature>
<evidence type="ECO:0000256" key="2">
    <source>
        <dbReference type="SAM" id="MobiDB-lite"/>
    </source>
</evidence>
<accession>A0A7S2L268</accession>
<feature type="region of interest" description="Disordered" evidence="2">
    <location>
        <begin position="295"/>
        <end position="316"/>
    </location>
</feature>
<reference evidence="5" key="1">
    <citation type="submission" date="2021-01" db="EMBL/GenBank/DDBJ databases">
        <authorList>
            <person name="Corre E."/>
            <person name="Pelletier E."/>
            <person name="Niang G."/>
            <person name="Scheremetjew M."/>
            <person name="Finn R."/>
            <person name="Kale V."/>
            <person name="Holt S."/>
            <person name="Cochrane G."/>
            <person name="Meng A."/>
            <person name="Brown T."/>
            <person name="Cohen L."/>
        </authorList>
    </citation>
    <scope>NUCLEOTIDE SEQUENCE</scope>
    <source>
        <strain evidence="5">SM1012Den-03</strain>
    </source>
</reference>
<sequence length="440" mass="45824">MTRCTSSCGAAAALLLLSTTTSGFVAVTNNHHNNPLRTPTSRTAALHATTENFQRSLLAAQIANNNNERNSSPTKSIATATQSVDYDAAARLAYKASGGSTDDDDFAAFKSKYLQDTSNLVATKQRTRVAKEKAAAAKLKAQKAAEAAQLAKEKAQAKIREREDAVIAAAAAKTAAADVSKESEKESSPQPAADTDDAVTVIRPTPPAPVVSAATTKTAAAKEETATTITASTTIESSSTTSSSSGTTIPRELALVPINESTVQFTAGALGLTAGLVLGGPLLAIFLSATANYLSRKDDEPQPGKEESATSTSPKRIVDTASQTALLIYNFLAQFERDNKIVDGTFRLIEGAVDKAKQSEEGGETIASLENTLGGVAKSVEKLNEDFDLVGGAGTVLNSVGDLVEDSVDKVIDLNDQFKLTERVGGVVKGAVAKVTEKKD</sequence>
<protein>
    <submittedName>
        <fullName evidence="5">Uncharacterized protein</fullName>
    </submittedName>
</protein>
<feature type="coiled-coil region" evidence="1">
    <location>
        <begin position="134"/>
        <end position="165"/>
    </location>
</feature>
<dbReference type="EMBL" id="HBGZ01011059">
    <property type="protein sequence ID" value="CAD9593809.1"/>
    <property type="molecule type" value="Transcribed_RNA"/>
</dbReference>
<organism evidence="5">
    <name type="scientific">Skeletonema marinoi</name>
    <dbReference type="NCBI Taxonomy" id="267567"/>
    <lineage>
        <taxon>Eukaryota</taxon>
        <taxon>Sar</taxon>
        <taxon>Stramenopiles</taxon>
        <taxon>Ochrophyta</taxon>
        <taxon>Bacillariophyta</taxon>
        <taxon>Coscinodiscophyceae</taxon>
        <taxon>Thalassiosirophycidae</taxon>
        <taxon>Thalassiosirales</taxon>
        <taxon>Skeletonemataceae</taxon>
        <taxon>Skeletonema</taxon>
        <taxon>Skeletonema marinoi-dohrnii complex</taxon>
    </lineage>
</organism>
<feature type="compositionally biased region" description="Low complexity" evidence="2">
    <location>
        <begin position="226"/>
        <end position="247"/>
    </location>
</feature>
<feature type="compositionally biased region" description="Basic and acidic residues" evidence="2">
    <location>
        <begin position="295"/>
        <end position="308"/>
    </location>
</feature>
<evidence type="ECO:0000313" key="5">
    <source>
        <dbReference type="EMBL" id="CAD9593809.1"/>
    </source>
</evidence>
<keyword evidence="3" id="KW-0812">Transmembrane</keyword>
<keyword evidence="3" id="KW-1133">Transmembrane helix</keyword>
<keyword evidence="1" id="KW-0175">Coiled coil</keyword>
<evidence type="ECO:0000256" key="3">
    <source>
        <dbReference type="SAM" id="Phobius"/>
    </source>
</evidence>
<evidence type="ECO:0000256" key="1">
    <source>
        <dbReference type="SAM" id="Coils"/>
    </source>
</evidence>
<proteinExistence type="predicted"/>
<gene>
    <name evidence="5" type="ORF">SMAR0320_LOCUS7957</name>
</gene>
<name>A0A7S2L268_9STRA</name>
<dbReference type="AlphaFoldDB" id="A0A7S2L268"/>
<keyword evidence="3" id="KW-0472">Membrane</keyword>
<keyword evidence="4" id="KW-0732">Signal</keyword>
<feature type="chain" id="PRO_5031159736" evidence="4">
    <location>
        <begin position="24"/>
        <end position="440"/>
    </location>
</feature>
<evidence type="ECO:0000256" key="4">
    <source>
        <dbReference type="SAM" id="SignalP"/>
    </source>
</evidence>